<reference evidence="7" key="1">
    <citation type="journal article" date="2022" name="Mol. Ecol. Resour.">
        <title>The complete and closed genome of the facultative generalist Candidatus Endoriftia persephone from deep-sea hydrothermal vents.</title>
        <authorList>
            <person name="de Oliveira A.L."/>
            <person name="Srivastava A."/>
            <person name="Espada-Hinojosa S."/>
            <person name="Bright M."/>
        </authorList>
    </citation>
    <scope>NUCLEOTIDE SEQUENCE</scope>
    <source>
        <strain evidence="7">Tica-EPR-9o50.N</strain>
    </source>
</reference>
<dbReference type="InterPro" id="IPR001650">
    <property type="entry name" value="Helicase_C-like"/>
</dbReference>
<keyword evidence="8" id="KW-1185">Reference proteome</keyword>
<dbReference type="Pfam" id="PF04408">
    <property type="entry name" value="WHD_HA2"/>
    <property type="match status" value="1"/>
</dbReference>
<organism evidence="7 8">
    <name type="scientific">Candidatus Endoriftia persephonae</name>
    <dbReference type="NCBI Taxonomy" id="393765"/>
    <lineage>
        <taxon>Bacteria</taxon>
        <taxon>Pseudomonadati</taxon>
        <taxon>Pseudomonadota</taxon>
        <taxon>Gammaproteobacteria</taxon>
        <taxon>Chromatiales</taxon>
        <taxon>Sedimenticolaceae</taxon>
        <taxon>Candidatus Endoriftia</taxon>
    </lineage>
</organism>
<dbReference type="InterPro" id="IPR011545">
    <property type="entry name" value="DEAD/DEAH_box_helicase_dom"/>
</dbReference>
<keyword evidence="1" id="KW-0547">Nucleotide-binding</keyword>
<dbReference type="InterPro" id="IPR013689">
    <property type="entry name" value="RNA_helicase_ATP-dep_HrpB_C"/>
</dbReference>
<dbReference type="Pfam" id="PF00270">
    <property type="entry name" value="DEAD"/>
    <property type="match status" value="1"/>
</dbReference>
<feature type="domain" description="Helicase ATP-binding" evidence="5">
    <location>
        <begin position="14"/>
        <end position="178"/>
    </location>
</feature>
<name>A0A9J6ZU51_9GAMM</name>
<dbReference type="GO" id="GO:0016787">
    <property type="term" value="F:hydrolase activity"/>
    <property type="evidence" value="ECO:0007669"/>
    <property type="project" value="UniProtKB-KW"/>
</dbReference>
<proteinExistence type="predicted"/>
<dbReference type="SUPFAM" id="SSF52540">
    <property type="entry name" value="P-loop containing nucleoside triphosphate hydrolases"/>
    <property type="match status" value="1"/>
</dbReference>
<dbReference type="PANTHER" id="PTHR43519:SF1">
    <property type="entry name" value="ATP-DEPENDENT RNA HELICASE HRPB"/>
    <property type="match status" value="1"/>
</dbReference>
<dbReference type="Proteomes" id="UP001056649">
    <property type="component" value="Chromosome"/>
</dbReference>
<evidence type="ECO:0000256" key="2">
    <source>
        <dbReference type="ARBA" id="ARBA00022801"/>
    </source>
</evidence>
<dbReference type="GO" id="GO:0003676">
    <property type="term" value="F:nucleic acid binding"/>
    <property type="evidence" value="ECO:0007669"/>
    <property type="project" value="InterPro"/>
</dbReference>
<evidence type="ECO:0000259" key="5">
    <source>
        <dbReference type="PROSITE" id="PS51192"/>
    </source>
</evidence>
<dbReference type="InterPro" id="IPR007502">
    <property type="entry name" value="Helicase-assoc_dom"/>
</dbReference>
<dbReference type="PIRSF" id="PIRSF005496">
    <property type="entry name" value="ATP_hel_hrpB"/>
    <property type="match status" value="1"/>
</dbReference>
<evidence type="ECO:0000313" key="8">
    <source>
        <dbReference type="Proteomes" id="UP001056649"/>
    </source>
</evidence>
<dbReference type="Pfam" id="PF08482">
    <property type="entry name" value="HrpB_C"/>
    <property type="match status" value="1"/>
</dbReference>
<dbReference type="Gene3D" id="3.40.50.300">
    <property type="entry name" value="P-loop containing nucleotide triphosphate hydrolases"/>
    <property type="match status" value="2"/>
</dbReference>
<accession>A0A9J6ZU51</accession>
<dbReference type="PROSITE" id="PS51194">
    <property type="entry name" value="HELICASE_CTER"/>
    <property type="match status" value="1"/>
</dbReference>
<dbReference type="SMART" id="SM00487">
    <property type="entry name" value="DEXDc"/>
    <property type="match status" value="1"/>
</dbReference>
<dbReference type="InterPro" id="IPR014001">
    <property type="entry name" value="Helicase_ATP-bd"/>
</dbReference>
<dbReference type="Gene3D" id="1.20.120.1080">
    <property type="match status" value="1"/>
</dbReference>
<dbReference type="SMART" id="SM00847">
    <property type="entry name" value="HA2"/>
    <property type="match status" value="1"/>
</dbReference>
<dbReference type="CDD" id="cd18791">
    <property type="entry name" value="SF2_C_RHA"/>
    <property type="match status" value="1"/>
</dbReference>
<dbReference type="Pfam" id="PF00271">
    <property type="entry name" value="Helicase_C"/>
    <property type="match status" value="1"/>
</dbReference>
<dbReference type="PANTHER" id="PTHR43519">
    <property type="entry name" value="ATP-DEPENDENT RNA HELICASE HRPB"/>
    <property type="match status" value="1"/>
</dbReference>
<dbReference type="InterPro" id="IPR027417">
    <property type="entry name" value="P-loop_NTPase"/>
</dbReference>
<dbReference type="AlphaFoldDB" id="A0A9J6ZU51"/>
<gene>
    <name evidence="7" type="primary">hrpB</name>
    <name evidence="7" type="ORF">L0Y14_08365</name>
</gene>
<feature type="domain" description="Helicase C-terminal" evidence="6">
    <location>
        <begin position="205"/>
        <end position="372"/>
    </location>
</feature>
<dbReference type="InterPro" id="IPR049614">
    <property type="entry name" value="HrpB_DEXH"/>
</dbReference>
<dbReference type="EMBL" id="CP090569">
    <property type="protein sequence ID" value="USF86167.1"/>
    <property type="molecule type" value="Genomic_DNA"/>
</dbReference>
<dbReference type="GO" id="GO:0005524">
    <property type="term" value="F:ATP binding"/>
    <property type="evidence" value="ECO:0007669"/>
    <property type="project" value="UniProtKB-KW"/>
</dbReference>
<dbReference type="CDD" id="cd17990">
    <property type="entry name" value="DEXHc_HrpB"/>
    <property type="match status" value="1"/>
</dbReference>
<dbReference type="FunFam" id="3.40.50.300:FF:002125">
    <property type="entry name" value="ATP-dependent helicase HrpB"/>
    <property type="match status" value="1"/>
</dbReference>
<evidence type="ECO:0000256" key="4">
    <source>
        <dbReference type="ARBA" id="ARBA00022840"/>
    </source>
</evidence>
<dbReference type="PROSITE" id="PS51192">
    <property type="entry name" value="HELICASE_ATP_BIND_1"/>
    <property type="match status" value="1"/>
</dbReference>
<dbReference type="SMART" id="SM00490">
    <property type="entry name" value="HELICc"/>
    <property type="match status" value="1"/>
</dbReference>
<dbReference type="InterPro" id="IPR010225">
    <property type="entry name" value="HrpB"/>
</dbReference>
<sequence>MSELPIESVIDALQCCLADGSRAVLSAPPGSGKTTLVPLRLLDEPWLAGQKILLLEPRRLAARAAAARMADLLGERVGETVGYRIHLDTKVSRRTRIEVVTEGVLTRLLQRDPELSGIGLLIFDEFHERSLHADLSLALALDVQGALREELRLLVMSATLDATAVSELLEGAPLVVGEGTCYPVELHYLGDPPRGRRIAEAVAAAVLQLLPQESGDLLLFLPGIGEIRRTLLLLQQRLGSDSEVMLCPLYGDLDRAAQDRAIQPDPGGRQRVVLATSIAETSLTIEGVSAVLDSGYSRRPRFLPGLGLTRLETLPVSRAAADQRAGRAGRLGPGRCYRLWSESRHASLPAQHLAEIREADLAPLAMELAQWGIQAPDDLRWLDPPPAAAYAQARDLLIRLGVLDRQGRLTAIGKQMAALPLHPRLAHMVLCAGSPADRSLACDLAALLSERDLLRTGAGARQVDVDLRLALLEQWRRRHRKGAELDVAASSRVDRSSRHWQRLLGEWRGMQSAGVSGTAALLAMAYPDRIAQRTAHGRFRLTSGRGALLSENDPLAAAPFIVAAQLDAGRTEGRVMLAAEIAEAKIRALPGVELELRERIEWDAAQQAVVCTEEECLGALVLSMRVLERPDAEAVRRAMLEGIRQLGLAALPWNDKLRQWLARVDCLRAAAPNQEWPDLSEARLVATLEVWLAPWLDGISRRSQLQKIDLHGALLSLLSWDQQRELDRLAPTHLQVPSGSRIPLYYEVGKAPVLAVRLQEMFGLGETPSLCGGRVQLMLHLLSPAQRPIQVTQDLRGFWERTYAEVKKELKGRYPKHYWPDDPWSAAATARAKPRRSR</sequence>
<keyword evidence="2" id="KW-0378">Hydrolase</keyword>
<keyword evidence="4" id="KW-0067">ATP-binding</keyword>
<evidence type="ECO:0000256" key="1">
    <source>
        <dbReference type="ARBA" id="ARBA00022741"/>
    </source>
</evidence>
<dbReference type="KEGG" id="eps:L0Y14_08365"/>
<keyword evidence="3 7" id="KW-0347">Helicase</keyword>
<dbReference type="RefSeq" id="WP_005964803.1">
    <property type="nucleotide sequence ID" value="NZ_CP090569.1"/>
</dbReference>
<evidence type="ECO:0000256" key="3">
    <source>
        <dbReference type="ARBA" id="ARBA00022806"/>
    </source>
</evidence>
<dbReference type="GO" id="GO:0004386">
    <property type="term" value="F:helicase activity"/>
    <property type="evidence" value="ECO:0007669"/>
    <property type="project" value="UniProtKB-KW"/>
</dbReference>
<protein>
    <submittedName>
        <fullName evidence="7">ATP-dependent helicase HrpB</fullName>
    </submittedName>
</protein>
<dbReference type="NCBIfam" id="TIGR01970">
    <property type="entry name" value="DEAH_box_HrpB"/>
    <property type="match status" value="1"/>
</dbReference>
<dbReference type="InterPro" id="IPR048333">
    <property type="entry name" value="HA2_WH"/>
</dbReference>
<evidence type="ECO:0000313" key="7">
    <source>
        <dbReference type="EMBL" id="USF86167.1"/>
    </source>
</evidence>
<evidence type="ECO:0000259" key="6">
    <source>
        <dbReference type="PROSITE" id="PS51194"/>
    </source>
</evidence>